<evidence type="ECO:0000313" key="3">
    <source>
        <dbReference type="Proteomes" id="UP000644140"/>
    </source>
</evidence>
<protein>
    <submittedName>
        <fullName evidence="2">Spore coat U domain-containing protein</fullName>
    </submittedName>
</protein>
<dbReference type="PANTHER" id="PTHR37089:SF1">
    <property type="entry name" value="MEMBRANE PROTEIN"/>
    <property type="match status" value="1"/>
</dbReference>
<evidence type="ECO:0000259" key="1">
    <source>
        <dbReference type="Pfam" id="PF05229"/>
    </source>
</evidence>
<organism evidence="2 3">
    <name type="scientific">Acinetobacter bereziniae</name>
    <name type="common">Acinetobacter genomosp. 10</name>
    <dbReference type="NCBI Taxonomy" id="106648"/>
    <lineage>
        <taxon>Bacteria</taxon>
        <taxon>Pseudomonadati</taxon>
        <taxon>Pseudomonadota</taxon>
        <taxon>Gammaproteobacteria</taxon>
        <taxon>Moraxellales</taxon>
        <taxon>Moraxellaceae</taxon>
        <taxon>Acinetobacter</taxon>
    </lineage>
</organism>
<dbReference type="Proteomes" id="UP000644140">
    <property type="component" value="Chromosome"/>
</dbReference>
<accession>A0A8I1ADX6</accession>
<dbReference type="AlphaFoldDB" id="A0A8I1ADX6"/>
<dbReference type="Pfam" id="PF05229">
    <property type="entry name" value="SCPU"/>
    <property type="match status" value="1"/>
</dbReference>
<gene>
    <name evidence="2" type="ORF">I9054_007385</name>
</gene>
<sequence length="346" mass="37887">MIFNIKTFNLKKLIPTSIFITGLMLMSSQSQAICSVNSSGNTSMGTISSISLLENGTQSNQFSAGLSCVGFSLAAANRTYLKYMVSEMPTNFINDQTGEVLIVNYLDINNSPIVVGEERDLSTFSLINIFSSVDGSLPFYAKITPGQSMPPGTYRASTPFKVKWYYSVPFLAVGGIGFFEESPGFYRGVFGAGMSWGSGRDASLNLRINVLPDCRISTNDINFGTAAFANEFEPVQTSMGIRCSAKTPYMVSLDDGLYLQNGFQRAMKSNSGNNFLLYEIYKNSTTERWGNWGSERWSSANATTNAGNYDAITQQGYAFTAKVLDFNPDNLPAGNYSDKLTVKVEF</sequence>
<feature type="domain" description="Spore coat protein U/FanG" evidence="1">
    <location>
        <begin position="202"/>
        <end position="342"/>
    </location>
</feature>
<dbReference type="SMART" id="SM00972">
    <property type="entry name" value="SCPU"/>
    <property type="match status" value="1"/>
</dbReference>
<reference evidence="2" key="1">
    <citation type="submission" date="2022-02" db="EMBL/GenBank/DDBJ databases">
        <title>Characterization of Tn125 harboring carbapenem-resistant Acinetobacter bereziniae clinical isolates.</title>
        <authorList>
            <person name="Wong N.-K."/>
            <person name="Pan Q."/>
        </authorList>
    </citation>
    <scope>NUCLEOTIDE SEQUENCE</scope>
    <source>
        <strain evidence="2">GD03393</strain>
    </source>
</reference>
<dbReference type="PANTHER" id="PTHR37089">
    <property type="entry name" value="PROTEIN U-RELATED"/>
    <property type="match status" value="1"/>
</dbReference>
<name>A0A8I1ADX6_ACIBZ</name>
<dbReference type="InterPro" id="IPR053167">
    <property type="entry name" value="Spore_coat_component"/>
</dbReference>
<dbReference type="RefSeq" id="WP_198114683.1">
    <property type="nucleotide sequence ID" value="NZ_CP066121.1"/>
</dbReference>
<dbReference type="InterPro" id="IPR007893">
    <property type="entry name" value="Spore_coat_U/FanG"/>
</dbReference>
<evidence type="ECO:0000313" key="2">
    <source>
        <dbReference type="EMBL" id="UUN99266.1"/>
    </source>
</evidence>
<dbReference type="EMBL" id="CP092085">
    <property type="protein sequence ID" value="UUN99266.1"/>
    <property type="molecule type" value="Genomic_DNA"/>
</dbReference>
<proteinExistence type="predicted"/>